<evidence type="ECO:0000256" key="6">
    <source>
        <dbReference type="ARBA" id="ARBA00023235"/>
    </source>
</evidence>
<dbReference type="SUPFAM" id="SSF101904">
    <property type="entry name" value="GyrA/ParC C-terminal domain-like"/>
    <property type="match status" value="1"/>
</dbReference>
<keyword evidence="6 8" id="KW-0413">Isomerase</keyword>
<dbReference type="NCBIfam" id="TIGR01061">
    <property type="entry name" value="parC_Gpos"/>
    <property type="match status" value="1"/>
</dbReference>
<dbReference type="GO" id="GO:0034335">
    <property type="term" value="F:DNA negative supercoiling activity"/>
    <property type="evidence" value="ECO:0007669"/>
    <property type="project" value="UniProtKB-ARBA"/>
</dbReference>
<dbReference type="PANTHER" id="PTHR43493:SF9">
    <property type="entry name" value="DNA TOPOISOMERASE 4 SUBUNIT A"/>
    <property type="match status" value="1"/>
</dbReference>
<dbReference type="EMBL" id="JACHHB010000013">
    <property type="protein sequence ID" value="MBB5174528.1"/>
    <property type="molecule type" value="Genomic_DNA"/>
</dbReference>
<feature type="domain" description="Topo IIA-type catalytic" evidence="11">
    <location>
        <begin position="33"/>
        <end position="499"/>
    </location>
</feature>
<dbReference type="CDD" id="cd00187">
    <property type="entry name" value="TOP4c"/>
    <property type="match status" value="1"/>
</dbReference>
<evidence type="ECO:0000256" key="5">
    <source>
        <dbReference type="ARBA" id="ARBA00023136"/>
    </source>
</evidence>
<proteinExistence type="inferred from homology"/>
<feature type="site" description="Interaction with DNA" evidence="8">
    <location>
        <position position="41"/>
    </location>
</feature>
<dbReference type="PANTHER" id="PTHR43493">
    <property type="entry name" value="DNA GYRASE/TOPOISOMERASE SUBUNIT A"/>
    <property type="match status" value="1"/>
</dbReference>
<comment type="caution">
    <text evidence="12">The sequence shown here is derived from an EMBL/GenBank/DDBJ whole genome shotgun (WGS) entry which is preliminary data.</text>
</comment>
<evidence type="ECO:0000256" key="1">
    <source>
        <dbReference type="ARBA" id="ARBA00000185"/>
    </source>
</evidence>
<feature type="site" description="Interaction with DNA" evidence="8">
    <location>
        <position position="77"/>
    </location>
</feature>
<feature type="site" description="Interaction with DNA" evidence="8">
    <location>
        <position position="96"/>
    </location>
</feature>
<comment type="similarity">
    <text evidence="8">Belongs to the type II topoisomerase GyrA/ParC subunit family. ParC type 2 subfamily.</text>
</comment>
<dbReference type="InterPro" id="IPR002205">
    <property type="entry name" value="Topo_IIA_dom_A"/>
</dbReference>
<dbReference type="GO" id="GO:0019897">
    <property type="term" value="C:extrinsic component of plasma membrane"/>
    <property type="evidence" value="ECO:0007669"/>
    <property type="project" value="UniProtKB-UniRule"/>
</dbReference>
<reference evidence="12 13" key="1">
    <citation type="submission" date="2020-08" db="EMBL/GenBank/DDBJ databases">
        <title>Genomic Encyclopedia of Type Strains, Phase IV (KMG-IV): sequencing the most valuable type-strain genomes for metagenomic binning, comparative biology and taxonomic classification.</title>
        <authorList>
            <person name="Goeker M."/>
        </authorList>
    </citation>
    <scope>NUCLEOTIDE SEQUENCE [LARGE SCALE GENOMIC DNA]</scope>
    <source>
        <strain evidence="12 13">DSM 24696</strain>
    </source>
</reference>
<dbReference type="FunFam" id="3.90.199.10:FF:000001">
    <property type="entry name" value="DNA gyrase subunit A"/>
    <property type="match status" value="1"/>
</dbReference>
<dbReference type="HAMAP" id="MF_00937">
    <property type="entry name" value="ParC_type2"/>
    <property type="match status" value="1"/>
</dbReference>
<dbReference type="FunFam" id="1.10.268.10:FF:000001">
    <property type="entry name" value="DNA gyrase subunit A"/>
    <property type="match status" value="1"/>
</dbReference>
<dbReference type="SUPFAM" id="SSF56719">
    <property type="entry name" value="Type II DNA topoisomerase"/>
    <property type="match status" value="1"/>
</dbReference>
<comment type="function">
    <text evidence="8">Topoisomerase IV is essential for chromosome segregation. It relaxes supercoiled DNA. Performs the decatenation events required during the replication of a circular DNA molecule.</text>
</comment>
<keyword evidence="5 8" id="KW-0472">Membrane</keyword>
<dbReference type="InterPro" id="IPR013758">
    <property type="entry name" value="Topo_IIA_A/C_ab"/>
</dbReference>
<keyword evidence="4 8" id="KW-0238">DNA-binding</keyword>
<dbReference type="EC" id="5.6.2.2" evidence="8"/>
<evidence type="ECO:0000256" key="4">
    <source>
        <dbReference type="ARBA" id="ARBA00023125"/>
    </source>
</evidence>
<dbReference type="GO" id="GO:0005694">
    <property type="term" value="C:chromosome"/>
    <property type="evidence" value="ECO:0007669"/>
    <property type="project" value="InterPro"/>
</dbReference>
<dbReference type="InterPro" id="IPR005741">
    <property type="entry name" value="TopoIV_A_Gpos"/>
</dbReference>
<dbReference type="GO" id="GO:0005524">
    <property type="term" value="F:ATP binding"/>
    <property type="evidence" value="ECO:0007669"/>
    <property type="project" value="InterPro"/>
</dbReference>
<dbReference type="AlphaFoldDB" id="A0A840QT93"/>
<dbReference type="Gene3D" id="1.10.268.10">
    <property type="entry name" value="Topoisomerase, domain 3"/>
    <property type="match status" value="1"/>
</dbReference>
<dbReference type="InterPro" id="IPR013757">
    <property type="entry name" value="Topo_IIA_A_a_sf"/>
</dbReference>
<dbReference type="GO" id="GO:0005737">
    <property type="term" value="C:cytoplasm"/>
    <property type="evidence" value="ECO:0007669"/>
    <property type="project" value="TreeGrafter"/>
</dbReference>
<dbReference type="PROSITE" id="PS52040">
    <property type="entry name" value="TOPO_IIA"/>
    <property type="match status" value="1"/>
</dbReference>
<evidence type="ECO:0000256" key="3">
    <source>
        <dbReference type="ARBA" id="ARBA00023029"/>
    </source>
</evidence>
<evidence type="ECO:0000256" key="10">
    <source>
        <dbReference type="SAM" id="MobiDB-lite"/>
    </source>
</evidence>
<protein>
    <recommendedName>
        <fullName evidence="8">DNA topoisomerase 4 subunit A</fullName>
        <ecNumber evidence="8">5.6.2.2</ecNumber>
    </recommendedName>
    <alternativeName>
        <fullName evidence="8">Topoisomerase IV subunit A</fullName>
    </alternativeName>
</protein>
<dbReference type="Gene3D" id="2.120.10.90">
    <property type="entry name" value="DNA gyrase/topoisomerase IV, subunit A, C-terminal"/>
    <property type="match status" value="1"/>
</dbReference>
<dbReference type="RefSeq" id="WP_184664941.1">
    <property type="nucleotide sequence ID" value="NZ_JACHHB010000013.1"/>
</dbReference>
<evidence type="ECO:0000256" key="8">
    <source>
        <dbReference type="HAMAP-Rule" id="MF_00937"/>
    </source>
</evidence>
<dbReference type="GO" id="GO:0009330">
    <property type="term" value="C:DNA topoisomerase type II (double strand cut, ATP-hydrolyzing) complex"/>
    <property type="evidence" value="ECO:0007669"/>
    <property type="project" value="TreeGrafter"/>
</dbReference>
<comment type="subunit">
    <text evidence="7 8">Heterotetramer composed of ParC and ParE.</text>
</comment>
<dbReference type="FunFam" id="3.30.1360.40:FF:000002">
    <property type="entry name" value="DNA gyrase subunit A"/>
    <property type="match status" value="1"/>
</dbReference>
<dbReference type="InterPro" id="IPR050220">
    <property type="entry name" value="Type_II_DNA_Topoisomerases"/>
</dbReference>
<dbReference type="SMART" id="SM00434">
    <property type="entry name" value="TOP4c"/>
    <property type="match status" value="1"/>
</dbReference>
<dbReference type="Pfam" id="PF00521">
    <property type="entry name" value="DNA_topoisoIV"/>
    <property type="match status" value="1"/>
</dbReference>
<dbReference type="Proteomes" id="UP000551878">
    <property type="component" value="Unassembled WGS sequence"/>
</dbReference>
<keyword evidence="13" id="KW-1185">Reference proteome</keyword>
<feature type="region of interest" description="Disordered" evidence="10">
    <location>
        <begin position="520"/>
        <end position="539"/>
    </location>
</feature>
<feature type="site" description="Interaction with DNA" evidence="8">
    <location>
        <position position="90"/>
    </location>
</feature>
<evidence type="ECO:0000256" key="2">
    <source>
        <dbReference type="ARBA" id="ARBA00022475"/>
    </source>
</evidence>
<evidence type="ECO:0000256" key="9">
    <source>
        <dbReference type="PROSITE-ProRule" id="PRU01384"/>
    </source>
</evidence>
<dbReference type="NCBIfam" id="NF004044">
    <property type="entry name" value="PRK05561.1"/>
    <property type="match status" value="1"/>
</dbReference>
<dbReference type="GO" id="GO:0003677">
    <property type="term" value="F:DNA binding"/>
    <property type="evidence" value="ECO:0007669"/>
    <property type="project" value="UniProtKB-UniRule"/>
</dbReference>
<dbReference type="Gene3D" id="3.90.199.10">
    <property type="entry name" value="Topoisomerase II, domain 5"/>
    <property type="match status" value="1"/>
</dbReference>
<evidence type="ECO:0000313" key="13">
    <source>
        <dbReference type="Proteomes" id="UP000551878"/>
    </source>
</evidence>
<accession>A0A840QT93</accession>
<evidence type="ECO:0000313" key="12">
    <source>
        <dbReference type="EMBL" id="MBB5174528.1"/>
    </source>
</evidence>
<dbReference type="InterPro" id="IPR013760">
    <property type="entry name" value="Topo_IIA-like_dom_sf"/>
</dbReference>
<keyword evidence="3 8" id="KW-0799">Topoisomerase</keyword>
<keyword evidence="2 8" id="KW-1003">Cell membrane</keyword>
<dbReference type="NCBIfam" id="TIGR01063">
    <property type="entry name" value="gyrA"/>
    <property type="match status" value="1"/>
</dbReference>
<organism evidence="12 13">
    <name type="scientific">Texcoconibacillus texcoconensis</name>
    <dbReference type="NCBI Taxonomy" id="1095777"/>
    <lineage>
        <taxon>Bacteria</taxon>
        <taxon>Bacillati</taxon>
        <taxon>Bacillota</taxon>
        <taxon>Bacilli</taxon>
        <taxon>Bacillales</taxon>
        <taxon>Bacillaceae</taxon>
        <taxon>Texcoconibacillus</taxon>
    </lineage>
</organism>
<name>A0A840QT93_9BACI</name>
<sequence>MQESEKFLDLPLEDVLGDRFGRYSKYIIQDRALPDARDGLKPVQRRILYAMHRDGNTADKPYRKSAKTVGNVIGNYHPHGDSSVYEAMIRLSQDWKMRNLLVEMHGNNGSNDGDPPAAMRYTEARLAKLSEEMLRDIEKETVDFMPNFDDSENEPVVLPSMFPNLLANGSTGISSGYATDIPPHNLGEVIDAAIHYIDNPNATVDDLMQHLQGPDFPTGGVIQGIEGVKKAYETGKGKVVLRGKADIEDIRGGKQRIVISEIPYDIVKATLVKKIDELRIDKKVDGIAEVRDDTDRTGLQVVIELKKDADAQGILNYLYKNTDLQISYHFNMVAIHDKTPKLLGLRSLLQAYVEHQKDVVTRRTQYNLRKAEERAHIVEGLIKAISVLDEVIATIRASKDKKDAKESLKQQFSFTEAQAEAIVTLQLYRLTNTDVTTLQEESEELAKQIDEYRAILGDTKRLLQVIKKELRRIKKTYGDERRTEIQKEIEDIKINLEVVVPSEDVMVTVTGDGYVKRSSMRSYTASKEEPPGMKEGDRSLGIYSTNTTHTLLLFTRKGSYLFVPVHQLPDIRWKDEGQHIANLVSMDSNDEIVHAIPIETFSDDYSIVFITKNGMIKKSLLSEYHAQRRSRALMGIKLKGEDEVLDVHLSSGESDVIVATHQGYALRFHEEEVTPTGLRTAGVKAINLKDEDVVINGKLISSEHSYIITISQRAGYKKMDLSHFETSTRARRGILLLKELKSNPHRIVKMFLSNGEEMVHVQPENGTTQTIDLSKVRKTDRYTNGSFLFDTKEVGSVLDAWIEQGEKKENDD</sequence>
<dbReference type="GO" id="GO:0007059">
    <property type="term" value="P:chromosome segregation"/>
    <property type="evidence" value="ECO:0007669"/>
    <property type="project" value="UniProtKB-UniRule"/>
</dbReference>
<dbReference type="Pfam" id="PF03989">
    <property type="entry name" value="DNA_gyraseA_C"/>
    <property type="match status" value="4"/>
</dbReference>
<feature type="compositionally biased region" description="Basic and acidic residues" evidence="10">
    <location>
        <begin position="526"/>
        <end position="538"/>
    </location>
</feature>
<comment type="catalytic activity">
    <reaction evidence="1 8 9">
        <text>ATP-dependent breakage, passage and rejoining of double-stranded DNA.</text>
        <dbReference type="EC" id="5.6.2.2"/>
    </reaction>
</comment>
<comment type="subcellular location">
    <subcellularLocation>
        <location evidence="8">Cell membrane</location>
        <topology evidence="8">Peripheral membrane protein</topology>
    </subcellularLocation>
</comment>
<dbReference type="Gene3D" id="3.30.1360.40">
    <property type="match status" value="1"/>
</dbReference>
<dbReference type="InterPro" id="IPR035516">
    <property type="entry name" value="Gyrase/topoIV_suA_C"/>
</dbReference>
<feature type="site" description="Transition state stabilizer" evidence="8">
    <location>
        <position position="120"/>
    </location>
</feature>
<feature type="site" description="Interaction with DNA" evidence="8">
    <location>
        <position position="79"/>
    </location>
</feature>
<gene>
    <name evidence="8" type="primary">parC</name>
    <name evidence="12" type="ORF">HNQ41_002743</name>
</gene>
<dbReference type="GO" id="GO:0006265">
    <property type="term" value="P:DNA topological change"/>
    <property type="evidence" value="ECO:0007669"/>
    <property type="project" value="UniProtKB-UniRule"/>
</dbReference>
<evidence type="ECO:0000256" key="7">
    <source>
        <dbReference type="ARBA" id="ARBA00063644"/>
    </source>
</evidence>
<feature type="active site" description="O-(5'-phospho-DNA)-tyrosine intermediate" evidence="8 9">
    <location>
        <position position="121"/>
    </location>
</feature>
<dbReference type="FunFam" id="2.120.10.90:FF:000005">
    <property type="entry name" value="DNA topoisomerase 4 subunit A"/>
    <property type="match status" value="1"/>
</dbReference>
<dbReference type="NCBIfam" id="NF004043">
    <property type="entry name" value="PRK05560.1"/>
    <property type="match status" value="1"/>
</dbReference>
<evidence type="ECO:0000259" key="11">
    <source>
        <dbReference type="PROSITE" id="PS52040"/>
    </source>
</evidence>
<dbReference type="InterPro" id="IPR006691">
    <property type="entry name" value="GyrA/parC_rep"/>
</dbReference>